<feature type="region of interest" description="Disordered" evidence="1">
    <location>
        <begin position="1"/>
        <end position="47"/>
    </location>
</feature>
<dbReference type="EMBL" id="JAHDYR010000026">
    <property type="protein sequence ID" value="KAG9393039.1"/>
    <property type="molecule type" value="Genomic_DNA"/>
</dbReference>
<dbReference type="Proteomes" id="UP000717585">
    <property type="component" value="Unassembled WGS sequence"/>
</dbReference>
<reference evidence="2" key="1">
    <citation type="submission" date="2021-05" db="EMBL/GenBank/DDBJ databases">
        <title>A free-living protist that lacks canonical eukaryotic 1 DNA replication and segregation systems.</title>
        <authorList>
            <person name="Salas-Leiva D.E."/>
            <person name="Tromer E.C."/>
            <person name="Curtis B.A."/>
            <person name="Jerlstrom-Hultqvist J."/>
            <person name="Kolisko M."/>
            <person name="Yi Z."/>
            <person name="Salas-Leiva J.S."/>
            <person name="Gallot-Lavallee L."/>
            <person name="Kops G.J.P.L."/>
            <person name="Archibald J.M."/>
            <person name="Simpson A.G.B."/>
            <person name="Roger A.J."/>
        </authorList>
    </citation>
    <scope>NUCLEOTIDE SEQUENCE</scope>
    <source>
        <strain evidence="2">BICM</strain>
    </source>
</reference>
<sequence>MLDYQDLPPSPLPEMDDYDVPAPPPPPNEDEGIHPPPDDKDDVEMDGGVHDEMTMAGLPTEFVSTQLQKVTGNIEVVTGTLMPQRDYSAYLAKGKKKAMANAAKNRAPA</sequence>
<keyword evidence="3" id="KW-1185">Reference proteome</keyword>
<accession>A0A8J6DZ22</accession>
<organism evidence="2 3">
    <name type="scientific">Carpediemonas membranifera</name>
    <dbReference type="NCBI Taxonomy" id="201153"/>
    <lineage>
        <taxon>Eukaryota</taxon>
        <taxon>Metamonada</taxon>
        <taxon>Carpediemonas-like organisms</taxon>
        <taxon>Carpediemonas</taxon>
    </lineage>
</organism>
<evidence type="ECO:0000313" key="2">
    <source>
        <dbReference type="EMBL" id="KAG9393039.1"/>
    </source>
</evidence>
<dbReference type="AlphaFoldDB" id="A0A8J6DZ22"/>
<evidence type="ECO:0000256" key="1">
    <source>
        <dbReference type="SAM" id="MobiDB-lite"/>
    </source>
</evidence>
<protein>
    <submittedName>
        <fullName evidence="2">Uncharacterized protein</fullName>
    </submittedName>
</protein>
<comment type="caution">
    <text evidence="2">The sequence shown here is derived from an EMBL/GenBank/DDBJ whole genome shotgun (WGS) entry which is preliminary data.</text>
</comment>
<proteinExistence type="predicted"/>
<gene>
    <name evidence="2" type="ORF">J8273_5626</name>
</gene>
<name>A0A8J6DZ22_9EUKA</name>
<evidence type="ECO:0000313" key="3">
    <source>
        <dbReference type="Proteomes" id="UP000717585"/>
    </source>
</evidence>